<keyword evidence="1" id="KW-0812">Transmembrane</keyword>
<dbReference type="InterPro" id="IPR003675">
    <property type="entry name" value="Rce1/LyrA-like_dom"/>
</dbReference>
<feature type="transmembrane region" description="Helical" evidence="1">
    <location>
        <begin position="221"/>
        <end position="241"/>
    </location>
</feature>
<feature type="domain" description="CAAX prenyl protease 2/Lysostaphin resistance protein A-like" evidence="2">
    <location>
        <begin position="191"/>
        <end position="286"/>
    </location>
</feature>
<evidence type="ECO:0000313" key="3">
    <source>
        <dbReference type="EMBL" id="MCU6742898.1"/>
    </source>
</evidence>
<dbReference type="Pfam" id="PF02517">
    <property type="entry name" value="Rce1-like"/>
    <property type="match status" value="1"/>
</dbReference>
<keyword evidence="3" id="KW-0378">Hydrolase</keyword>
<feature type="transmembrane region" description="Helical" evidence="1">
    <location>
        <begin position="37"/>
        <end position="57"/>
    </location>
</feature>
<dbReference type="PANTHER" id="PTHR35797:SF1">
    <property type="entry name" value="PROTEASE"/>
    <property type="match status" value="1"/>
</dbReference>
<accession>A0ABT2SY33</accession>
<feature type="transmembrane region" description="Helical" evidence="1">
    <location>
        <begin position="9"/>
        <end position="31"/>
    </location>
</feature>
<dbReference type="GO" id="GO:0008237">
    <property type="term" value="F:metallopeptidase activity"/>
    <property type="evidence" value="ECO:0007669"/>
    <property type="project" value="UniProtKB-KW"/>
</dbReference>
<feature type="transmembrane region" description="Helical" evidence="1">
    <location>
        <begin position="308"/>
        <end position="325"/>
    </location>
</feature>
<gene>
    <name evidence="3" type="ORF">OCV77_00020</name>
</gene>
<keyword evidence="4" id="KW-1185">Reference proteome</keyword>
<keyword evidence="3" id="KW-0645">Protease</keyword>
<protein>
    <submittedName>
        <fullName evidence="3">CPBP family intramembrane metalloprotease</fullName>
    </submittedName>
</protein>
<evidence type="ECO:0000256" key="1">
    <source>
        <dbReference type="SAM" id="Phobius"/>
    </source>
</evidence>
<keyword evidence="1" id="KW-1133">Transmembrane helix</keyword>
<keyword evidence="1" id="KW-0472">Membrane</keyword>
<dbReference type="Proteomes" id="UP001652432">
    <property type="component" value="Unassembled WGS sequence"/>
</dbReference>
<evidence type="ECO:0000259" key="2">
    <source>
        <dbReference type="Pfam" id="PF02517"/>
    </source>
</evidence>
<feature type="transmembrane region" description="Helical" evidence="1">
    <location>
        <begin position="180"/>
        <end position="200"/>
    </location>
</feature>
<keyword evidence="3" id="KW-0482">Metalloprotease</keyword>
<feature type="transmembrane region" description="Helical" evidence="1">
    <location>
        <begin position="69"/>
        <end position="89"/>
    </location>
</feature>
<dbReference type="PANTHER" id="PTHR35797">
    <property type="entry name" value="PROTEASE-RELATED"/>
    <property type="match status" value="1"/>
</dbReference>
<feature type="transmembrane region" description="Helical" evidence="1">
    <location>
        <begin position="101"/>
        <end position="122"/>
    </location>
</feature>
<feature type="transmembrane region" description="Helical" evidence="1">
    <location>
        <begin position="247"/>
        <end position="268"/>
    </location>
</feature>
<dbReference type="RefSeq" id="WP_262572177.1">
    <property type="nucleotide sequence ID" value="NZ_JAOQKJ010000001.1"/>
</dbReference>
<feature type="transmembrane region" description="Helical" evidence="1">
    <location>
        <begin position="275"/>
        <end position="296"/>
    </location>
</feature>
<name>A0ABT2SY33_9FIRM</name>
<organism evidence="3 4">
    <name type="scientific">Suilimivivens aceti</name>
    <dbReference type="NCBI Taxonomy" id="2981774"/>
    <lineage>
        <taxon>Bacteria</taxon>
        <taxon>Bacillati</taxon>
        <taxon>Bacillota</taxon>
        <taxon>Clostridia</taxon>
        <taxon>Lachnospirales</taxon>
        <taxon>Lachnospiraceae</taxon>
        <taxon>Suilimivivens</taxon>
    </lineage>
</organism>
<comment type="caution">
    <text evidence="3">The sequence shown here is derived from an EMBL/GenBank/DDBJ whole genome shotgun (WGS) entry which is preliminary data.</text>
</comment>
<dbReference type="InterPro" id="IPR042150">
    <property type="entry name" value="MmRce1-like"/>
</dbReference>
<dbReference type="EMBL" id="JAOQKJ010000001">
    <property type="protein sequence ID" value="MCU6742898.1"/>
    <property type="molecule type" value="Genomic_DNA"/>
</dbReference>
<proteinExistence type="predicted"/>
<feature type="transmembrane region" description="Helical" evidence="1">
    <location>
        <begin position="142"/>
        <end position="160"/>
    </location>
</feature>
<reference evidence="3 4" key="1">
    <citation type="journal article" date="2021" name="ISME Commun">
        <title>Automated analysis of genomic sequences facilitates high-throughput and comprehensive description of bacteria.</title>
        <authorList>
            <person name="Hitch T.C.A."/>
        </authorList>
    </citation>
    <scope>NUCLEOTIDE SEQUENCE [LARGE SCALE GENOMIC DNA]</scope>
    <source>
        <strain evidence="3 4">Sanger_18</strain>
    </source>
</reference>
<sequence>MNENKQVKLFFGVNFGLTLVMGVLMGIGYFLGRDISSFPAAQMLYPAAGVMAVLLAAREKEQKLPMKFFVTYFVVLALTVICAVLSIIIPLGNVIGVGEGWYVIQNYVFIVGGVAALVLLLLEKREIKEAAGLNFRGHQVKASFLIMLLFLLLYVVRLLLSYLLEGQIREFGSLFADPSLYIMLPVLVINYFLSYIIFFGEEYGWRYFLQPVLQKRFGLKGGVLLLGVIWGLWHLPINLFYYSPDTWLQSILIQIIACICYSVFFGFAYSRTGNIWTAVVLHYINNNVIAVLTGSADFGGRIYSWKDLLMVLIVNGIVYLPFLFTKEYKEEK</sequence>
<evidence type="ECO:0000313" key="4">
    <source>
        <dbReference type="Proteomes" id="UP001652432"/>
    </source>
</evidence>